<name>A0A1T2DY36_SOVGS</name>
<comment type="caution">
    <text evidence="1">The sequence shown here is derived from an EMBL/GenBank/DDBJ whole genome shotgun (WGS) entry which is preliminary data.</text>
</comment>
<dbReference type="EMBL" id="MPNX01000003">
    <property type="protein sequence ID" value="OOY35764.1"/>
    <property type="molecule type" value="Genomic_DNA"/>
</dbReference>
<organism evidence="1 2">
    <name type="scientific">Solemya velum gill symbiont</name>
    <dbReference type="NCBI Taxonomy" id="2340"/>
    <lineage>
        <taxon>Bacteria</taxon>
        <taxon>Pseudomonadati</taxon>
        <taxon>Pseudomonadota</taxon>
        <taxon>Gammaproteobacteria</taxon>
        <taxon>sulfur-oxidizing symbionts</taxon>
    </lineage>
</organism>
<dbReference type="AlphaFoldDB" id="A0A1T2DY36"/>
<sequence>MSVENSISSKFVYLSWHVYIYHAQKQTKNQFTKWTFQIQACFKNGPHKKLKAEKKVLKIRRGRCVIMI</sequence>
<evidence type="ECO:0000313" key="1">
    <source>
        <dbReference type="EMBL" id="OOY35764.1"/>
    </source>
</evidence>
<protein>
    <submittedName>
        <fullName evidence="1">Uncharacterized protein</fullName>
    </submittedName>
</protein>
<evidence type="ECO:0000313" key="2">
    <source>
        <dbReference type="Proteomes" id="UP000190962"/>
    </source>
</evidence>
<gene>
    <name evidence="1" type="ORF">BOV88_03765</name>
</gene>
<reference evidence="1 2" key="1">
    <citation type="submission" date="2016-11" db="EMBL/GenBank/DDBJ databases">
        <title>Mixed transmission modes and dynamic genome evolution in an obligate animal-bacterial symbiosis.</title>
        <authorList>
            <person name="Russell S.L."/>
            <person name="Corbett-Detig R.B."/>
            <person name="Cavanaugh C.M."/>
        </authorList>
    </citation>
    <scope>NUCLEOTIDE SEQUENCE [LARGE SCALE GENOMIC DNA]</scope>
    <source>
        <strain evidence="1">MA-KB16</strain>
    </source>
</reference>
<dbReference type="Proteomes" id="UP000190962">
    <property type="component" value="Unassembled WGS sequence"/>
</dbReference>
<accession>A0A1T2DY36</accession>
<proteinExistence type="predicted"/>